<evidence type="ECO:0000256" key="8">
    <source>
        <dbReference type="SAM" id="Phobius"/>
    </source>
</evidence>
<evidence type="ECO:0000256" key="6">
    <source>
        <dbReference type="ARBA" id="ARBA00022989"/>
    </source>
</evidence>
<comment type="subcellular location">
    <subcellularLocation>
        <location evidence="1">Cell membrane</location>
        <topology evidence="1">Multi-pass membrane protein</topology>
    </subcellularLocation>
</comment>
<gene>
    <name evidence="9" type="primary">murJ</name>
    <name evidence="9" type="ORF">RBR11_12945</name>
</gene>
<comment type="caution">
    <text evidence="9">The sequence shown here is derived from an EMBL/GenBank/DDBJ whole genome shotgun (WGS) entry which is preliminary data.</text>
</comment>
<feature type="transmembrane region" description="Helical" evidence="8">
    <location>
        <begin position="159"/>
        <end position="182"/>
    </location>
</feature>
<feature type="transmembrane region" description="Helical" evidence="8">
    <location>
        <begin position="495"/>
        <end position="519"/>
    </location>
</feature>
<keyword evidence="2" id="KW-1003">Cell membrane</keyword>
<evidence type="ECO:0000313" key="9">
    <source>
        <dbReference type="EMBL" id="MDQ4214821.1"/>
    </source>
</evidence>
<accession>A0ABU0XI95</accession>
<feature type="transmembrane region" description="Helical" evidence="8">
    <location>
        <begin position="272"/>
        <end position="292"/>
    </location>
</feature>
<feature type="transmembrane region" description="Helical" evidence="8">
    <location>
        <begin position="88"/>
        <end position="112"/>
    </location>
</feature>
<evidence type="ECO:0000256" key="1">
    <source>
        <dbReference type="ARBA" id="ARBA00004651"/>
    </source>
</evidence>
<keyword evidence="7 8" id="KW-0472">Membrane</keyword>
<reference evidence="9 10" key="1">
    <citation type="submission" date="2023-08" db="EMBL/GenBank/DDBJ databases">
        <title>Microbacterium sp. nov., isolated from a waste landfill.</title>
        <authorList>
            <person name="Wen W."/>
        </authorList>
    </citation>
    <scope>NUCLEOTIDE SEQUENCE [LARGE SCALE GENOMIC DNA]</scope>
    <source>
        <strain evidence="9 10">ASV81</strain>
    </source>
</reference>
<evidence type="ECO:0000256" key="5">
    <source>
        <dbReference type="ARBA" id="ARBA00022984"/>
    </source>
</evidence>
<dbReference type="InterPro" id="IPR004268">
    <property type="entry name" value="MurJ"/>
</dbReference>
<keyword evidence="3 8" id="KW-0812">Transmembrane</keyword>
<dbReference type="InterPro" id="IPR051050">
    <property type="entry name" value="Lipid_II_flippase_MurJ/MviN"/>
</dbReference>
<feature type="transmembrane region" description="Helical" evidence="8">
    <location>
        <begin position="391"/>
        <end position="414"/>
    </location>
</feature>
<dbReference type="PANTHER" id="PTHR47019">
    <property type="entry name" value="LIPID II FLIPPASE MURJ"/>
    <property type="match status" value="1"/>
</dbReference>
<dbReference type="PANTHER" id="PTHR47019:SF1">
    <property type="entry name" value="LIPID II FLIPPASE MURJ"/>
    <property type="match status" value="1"/>
</dbReference>
<evidence type="ECO:0000256" key="7">
    <source>
        <dbReference type="ARBA" id="ARBA00023136"/>
    </source>
</evidence>
<dbReference type="Proteomes" id="UP001230289">
    <property type="component" value="Unassembled WGS sequence"/>
</dbReference>
<name>A0ABU0XI95_9MICO</name>
<feature type="transmembrane region" description="Helical" evidence="8">
    <location>
        <begin position="358"/>
        <end position="379"/>
    </location>
</feature>
<dbReference type="EMBL" id="JAVFCB010000007">
    <property type="protein sequence ID" value="MDQ4214821.1"/>
    <property type="molecule type" value="Genomic_DNA"/>
</dbReference>
<keyword evidence="4" id="KW-0133">Cell shape</keyword>
<feature type="transmembrane region" description="Helical" evidence="8">
    <location>
        <begin position="197"/>
        <end position="219"/>
    </location>
</feature>
<evidence type="ECO:0000256" key="3">
    <source>
        <dbReference type="ARBA" id="ARBA00022692"/>
    </source>
</evidence>
<evidence type="ECO:0000313" key="10">
    <source>
        <dbReference type="Proteomes" id="UP001230289"/>
    </source>
</evidence>
<evidence type="ECO:0000256" key="4">
    <source>
        <dbReference type="ARBA" id="ARBA00022960"/>
    </source>
</evidence>
<proteinExistence type="predicted"/>
<dbReference type="RefSeq" id="WP_308489762.1">
    <property type="nucleotide sequence ID" value="NZ_JAVFCB010000007.1"/>
</dbReference>
<organism evidence="9 10">
    <name type="scientific">Microbacterium capsulatum</name>
    <dbReference type="NCBI Taxonomy" id="3041921"/>
    <lineage>
        <taxon>Bacteria</taxon>
        <taxon>Bacillati</taxon>
        <taxon>Actinomycetota</taxon>
        <taxon>Actinomycetes</taxon>
        <taxon>Micrococcales</taxon>
        <taxon>Microbacteriaceae</taxon>
        <taxon>Microbacterium</taxon>
    </lineage>
</organism>
<sequence length="539" mass="56556">MSSLGRASALLAAGTMVSRVTGLLRTIVLVSVIGANASAAADAFGLANQLPNDVFSLISVGVLTAVLVPQIVQAASHDDAGSAFISKLFTLGTVVLLAATGIAMLAAPLLILVNVSPTTSPDKIALATAFAYWCLPQILFYGLYALIGETLNARRIFGPFTWAPVANNVISIAGFLVIQALFGGPLKATGAWTPDRIALLGGTATLGIAIQAGILLLFWPRTRLALKPDFRWRGVGLGKVGKLAGWTLLMAVISVVAGFVQTRIAYQASGEYPSVAVMMNAWLVFMLPYSVIVHSIGTPYFTQLSEHAHAGRDDEVRNDISRSIRTLGFFLMGAMAAVAAAAVPASRIFTNSGPDAVAAGQVLLCYLAGLVPLAVLFIIQRTFYAYGDTRTPLLFTLFQCVLIVVSALAAGALVDARAIPLAWLAAAIALGQSISGTLQTIVATWLLHRRLGGIHTRTWLLGLLRFLVAAVPAGGAGWGAYLLLGGAKSWMTSNIYLGAVGAAIVGITTLAVYLGALFLMRTPELDAVKGLIRRFVPSR</sequence>
<evidence type="ECO:0000256" key="2">
    <source>
        <dbReference type="ARBA" id="ARBA00022475"/>
    </source>
</evidence>
<dbReference type="NCBIfam" id="TIGR01695">
    <property type="entry name" value="murJ_mviN"/>
    <property type="match status" value="1"/>
</dbReference>
<keyword evidence="5" id="KW-0573">Peptidoglycan synthesis</keyword>
<feature type="transmembrane region" description="Helical" evidence="8">
    <location>
        <begin position="240"/>
        <end position="260"/>
    </location>
</feature>
<feature type="transmembrane region" description="Helical" evidence="8">
    <location>
        <begin position="54"/>
        <end position="76"/>
    </location>
</feature>
<feature type="transmembrane region" description="Helical" evidence="8">
    <location>
        <begin position="459"/>
        <end position="483"/>
    </location>
</feature>
<dbReference type="PRINTS" id="PR01806">
    <property type="entry name" value="VIRFACTRMVIN"/>
</dbReference>
<keyword evidence="10" id="KW-1185">Reference proteome</keyword>
<dbReference type="Pfam" id="PF03023">
    <property type="entry name" value="MurJ"/>
    <property type="match status" value="1"/>
</dbReference>
<keyword evidence="6 8" id="KW-1133">Transmembrane helix</keyword>
<protein>
    <submittedName>
        <fullName evidence="9">Murein biosynthesis integral membrane protein MurJ</fullName>
    </submittedName>
</protein>
<feature type="transmembrane region" description="Helical" evidence="8">
    <location>
        <begin position="327"/>
        <end position="346"/>
    </location>
</feature>
<feature type="transmembrane region" description="Helical" evidence="8">
    <location>
        <begin position="124"/>
        <end position="147"/>
    </location>
</feature>
<feature type="transmembrane region" description="Helical" evidence="8">
    <location>
        <begin position="420"/>
        <end position="447"/>
    </location>
</feature>